<dbReference type="OMA" id="CAAAESH"/>
<keyword evidence="2" id="KW-0645">Protease</keyword>
<dbReference type="InterPro" id="IPR003653">
    <property type="entry name" value="Peptidase_C48_C"/>
</dbReference>
<dbReference type="GO" id="GO:0008234">
    <property type="term" value="F:cysteine-type peptidase activity"/>
    <property type="evidence" value="ECO:0007669"/>
    <property type="project" value="InterPro"/>
</dbReference>
<sequence length="394" mass="43875">MANPSIFSESSDDFSVSPLRKKVILPSARHRKRNPKYRSPINPLFHNNVTRGVRANRGVNERDGITTKDYAVMEYVKLHNKSSPSATLVHIRGSYEIMSKTLMCLTNNPGRGNKSKWLDDRIVYSYSLLIKKRRNAIKNGKKIHVFDPTVLNWTADNVQYSRKDGRGRQTRINRALDIAQSDLVFYPFVQNDHWSLLVLDNLELQFYVLDSLVDMAIYKTFLHSVIKVIKTDLDVAASEGIRIPKIHDWKPKQIGKVPKQIAGETPSTTAVLAAVAIACAAAESHQLDLLLRPAAHPAPASCLSTPDPAPASTIFSASASSNSSCYTSYFAEEDFEYGVYDDQTSSGRMSLNGIKKLNLLRASKVVDIGTPQKKDYFLCSETPGAAKAWISTLL</sequence>
<name>A0A0E0JAU3_ORYNI</name>
<organism evidence="5">
    <name type="scientific">Oryza nivara</name>
    <name type="common">Indian wild rice</name>
    <name type="synonym">Oryza sativa f. spontanea</name>
    <dbReference type="NCBI Taxonomy" id="4536"/>
    <lineage>
        <taxon>Eukaryota</taxon>
        <taxon>Viridiplantae</taxon>
        <taxon>Streptophyta</taxon>
        <taxon>Embryophyta</taxon>
        <taxon>Tracheophyta</taxon>
        <taxon>Spermatophyta</taxon>
        <taxon>Magnoliopsida</taxon>
        <taxon>Liliopsida</taxon>
        <taxon>Poales</taxon>
        <taxon>Poaceae</taxon>
        <taxon>BOP clade</taxon>
        <taxon>Oryzoideae</taxon>
        <taxon>Oryzeae</taxon>
        <taxon>Oryzinae</taxon>
        <taxon>Oryza</taxon>
    </lineage>
</organism>
<reference evidence="5" key="1">
    <citation type="submission" date="2015-04" db="UniProtKB">
        <authorList>
            <consortium name="EnsemblPlants"/>
        </authorList>
    </citation>
    <scope>IDENTIFICATION</scope>
    <source>
        <strain evidence="5">SL10</strain>
    </source>
</reference>
<dbReference type="HOGENOM" id="CLU_700925_0_0_1"/>
<dbReference type="EnsemblPlants" id="ONIVA12G13540.1">
    <property type="protein sequence ID" value="ONIVA12G13540.1"/>
    <property type="gene ID" value="ONIVA12G13540"/>
</dbReference>
<dbReference type="PROSITE" id="PS50600">
    <property type="entry name" value="ULP_PROTEASE"/>
    <property type="match status" value="1"/>
</dbReference>
<evidence type="ECO:0000259" key="4">
    <source>
        <dbReference type="PROSITE" id="PS50600"/>
    </source>
</evidence>
<dbReference type="Gene3D" id="3.40.395.10">
    <property type="entry name" value="Adenoviral Proteinase, Chain A"/>
    <property type="match status" value="1"/>
</dbReference>
<evidence type="ECO:0000313" key="6">
    <source>
        <dbReference type="Proteomes" id="UP000006591"/>
    </source>
</evidence>
<dbReference type="SUPFAM" id="SSF54001">
    <property type="entry name" value="Cysteine proteinases"/>
    <property type="match status" value="1"/>
</dbReference>
<keyword evidence="3" id="KW-0378">Hydrolase</keyword>
<protein>
    <recommendedName>
        <fullName evidence="4">Ubiquitin-like protease family profile domain-containing protein</fullName>
    </recommendedName>
</protein>
<accession>A0A0E0JAU3</accession>
<keyword evidence="6" id="KW-1185">Reference proteome</keyword>
<evidence type="ECO:0000256" key="3">
    <source>
        <dbReference type="ARBA" id="ARBA00022801"/>
    </source>
</evidence>
<dbReference type="InterPro" id="IPR038765">
    <property type="entry name" value="Papain-like_cys_pep_sf"/>
</dbReference>
<comment type="similarity">
    <text evidence="1">Belongs to the peptidase C48 family.</text>
</comment>
<dbReference type="Proteomes" id="UP000006591">
    <property type="component" value="Chromosome 12"/>
</dbReference>
<dbReference type="GO" id="GO:0006508">
    <property type="term" value="P:proteolysis"/>
    <property type="evidence" value="ECO:0007669"/>
    <property type="project" value="UniProtKB-KW"/>
</dbReference>
<reference evidence="5" key="2">
    <citation type="submission" date="2018-04" db="EMBL/GenBank/DDBJ databases">
        <title>OnivRS2 (Oryza nivara Reference Sequence Version 2).</title>
        <authorList>
            <person name="Zhang J."/>
            <person name="Kudrna D."/>
            <person name="Lee S."/>
            <person name="Talag J."/>
            <person name="Rajasekar S."/>
            <person name="Welchert J."/>
            <person name="Hsing Y.-I."/>
            <person name="Wing R.A."/>
        </authorList>
    </citation>
    <scope>NUCLEOTIDE SEQUENCE [LARGE SCALE GENOMIC DNA]</scope>
    <source>
        <strain evidence="5">SL10</strain>
    </source>
</reference>
<evidence type="ECO:0000256" key="1">
    <source>
        <dbReference type="ARBA" id="ARBA00005234"/>
    </source>
</evidence>
<evidence type="ECO:0000256" key="2">
    <source>
        <dbReference type="ARBA" id="ARBA00022670"/>
    </source>
</evidence>
<proteinExistence type="inferred from homology"/>
<dbReference type="AlphaFoldDB" id="A0A0E0JAU3"/>
<dbReference type="Pfam" id="PF02902">
    <property type="entry name" value="Peptidase_C48"/>
    <property type="match status" value="1"/>
</dbReference>
<dbReference type="Gramene" id="ONIVA12G13540.1">
    <property type="protein sequence ID" value="ONIVA12G13540.1"/>
    <property type="gene ID" value="ONIVA12G13540"/>
</dbReference>
<feature type="domain" description="Ubiquitin-like protease family profile" evidence="4">
    <location>
        <begin position="95"/>
        <end position="390"/>
    </location>
</feature>
<evidence type="ECO:0000313" key="5">
    <source>
        <dbReference type="EnsemblPlants" id="ONIVA12G13540.1"/>
    </source>
</evidence>